<feature type="domain" description="ABC1 atypical kinase-like" evidence="1">
    <location>
        <begin position="6"/>
        <end position="82"/>
    </location>
</feature>
<sequence length="210" mass="23999">MSFAELMQQDQEQKNLTGECLFRFVFRSLYGMHKFNGDPHPGNYIFHEDGRVTFLDFGLVKHFSDSEMNTFISMVKSAAYESDIPAFRAVLENAGMLQRDAPVETSDVGTYFGRFYEPVRKDQDITWTPEYSSGIVRHTFDRSSPIAHYATVPKPFVFIQRINLGLYAILGELGASGNYRRISEEIWPFADGSPSTEMGRREAEWLAQHG</sequence>
<proteinExistence type="predicted"/>
<dbReference type="PANTHER" id="PTHR43173">
    <property type="entry name" value="ABC1 FAMILY PROTEIN"/>
    <property type="match status" value="1"/>
</dbReference>
<organism evidence="2">
    <name type="scientific">freshwater metagenome</name>
    <dbReference type="NCBI Taxonomy" id="449393"/>
    <lineage>
        <taxon>unclassified sequences</taxon>
        <taxon>metagenomes</taxon>
        <taxon>ecological metagenomes</taxon>
    </lineage>
</organism>
<dbReference type="InterPro" id="IPR004147">
    <property type="entry name" value="ABC1_dom"/>
</dbReference>
<dbReference type="PANTHER" id="PTHR43173:SF19">
    <property type="entry name" value="AARF DOMAIN-CONTAINING PROTEIN KINASE 1"/>
    <property type="match status" value="1"/>
</dbReference>
<dbReference type="InterPro" id="IPR011009">
    <property type="entry name" value="Kinase-like_dom_sf"/>
</dbReference>
<evidence type="ECO:0000259" key="1">
    <source>
        <dbReference type="Pfam" id="PF03109"/>
    </source>
</evidence>
<gene>
    <name evidence="2" type="ORF">UFOPK3494_01781</name>
</gene>
<name>A0A6J7H8K9_9ZZZZ</name>
<dbReference type="Pfam" id="PF03109">
    <property type="entry name" value="ABC1"/>
    <property type="match status" value="1"/>
</dbReference>
<dbReference type="AlphaFoldDB" id="A0A6J7H8K9"/>
<dbReference type="SUPFAM" id="SSF56112">
    <property type="entry name" value="Protein kinase-like (PK-like)"/>
    <property type="match status" value="1"/>
</dbReference>
<accession>A0A6J7H8K9</accession>
<reference evidence="2" key="1">
    <citation type="submission" date="2020-05" db="EMBL/GenBank/DDBJ databases">
        <authorList>
            <person name="Chiriac C."/>
            <person name="Salcher M."/>
            <person name="Ghai R."/>
            <person name="Kavagutti S V."/>
        </authorList>
    </citation>
    <scope>NUCLEOTIDE SEQUENCE</scope>
</reference>
<dbReference type="EMBL" id="CAFBMF010000188">
    <property type="protein sequence ID" value="CAB4915468.1"/>
    <property type="molecule type" value="Genomic_DNA"/>
</dbReference>
<protein>
    <submittedName>
        <fullName evidence="2">Unannotated protein</fullName>
    </submittedName>
</protein>
<evidence type="ECO:0000313" key="2">
    <source>
        <dbReference type="EMBL" id="CAB4915468.1"/>
    </source>
</evidence>
<dbReference type="InterPro" id="IPR051130">
    <property type="entry name" value="Mito_struct-func_regulator"/>
</dbReference>